<gene>
    <name evidence="2" type="ORF">CEXT_138451</name>
</gene>
<dbReference type="AlphaFoldDB" id="A0AAV4VPL0"/>
<dbReference type="Proteomes" id="UP001054945">
    <property type="component" value="Unassembled WGS sequence"/>
</dbReference>
<sequence length="106" mass="11660">MFSVQTSTPAQQHTPLKAKDKNPFPILPVQPAALQSSPSRHASTDEHITDHHPTTTKRTPTGNRGNHKKKTGHGSEREHGGVFTAARPWLDCRISVARSPSSPLRR</sequence>
<feature type="compositionally biased region" description="Basic and acidic residues" evidence="1">
    <location>
        <begin position="42"/>
        <end position="53"/>
    </location>
</feature>
<comment type="caution">
    <text evidence="2">The sequence shown here is derived from an EMBL/GenBank/DDBJ whole genome shotgun (WGS) entry which is preliminary data.</text>
</comment>
<feature type="region of interest" description="Disordered" evidence="1">
    <location>
        <begin position="1"/>
        <end position="106"/>
    </location>
</feature>
<feature type="compositionally biased region" description="Polar residues" evidence="1">
    <location>
        <begin position="1"/>
        <end position="14"/>
    </location>
</feature>
<keyword evidence="3" id="KW-1185">Reference proteome</keyword>
<protein>
    <submittedName>
        <fullName evidence="2">Uncharacterized protein</fullName>
    </submittedName>
</protein>
<reference evidence="2 3" key="1">
    <citation type="submission" date="2021-06" db="EMBL/GenBank/DDBJ databases">
        <title>Caerostris extrusa draft genome.</title>
        <authorList>
            <person name="Kono N."/>
            <person name="Arakawa K."/>
        </authorList>
    </citation>
    <scope>NUCLEOTIDE SEQUENCE [LARGE SCALE GENOMIC DNA]</scope>
</reference>
<name>A0AAV4VPL0_CAEEX</name>
<evidence type="ECO:0000256" key="1">
    <source>
        <dbReference type="SAM" id="MobiDB-lite"/>
    </source>
</evidence>
<proteinExistence type="predicted"/>
<evidence type="ECO:0000313" key="2">
    <source>
        <dbReference type="EMBL" id="GIY71855.1"/>
    </source>
</evidence>
<dbReference type="EMBL" id="BPLR01014867">
    <property type="protein sequence ID" value="GIY71855.1"/>
    <property type="molecule type" value="Genomic_DNA"/>
</dbReference>
<accession>A0AAV4VPL0</accession>
<organism evidence="2 3">
    <name type="scientific">Caerostris extrusa</name>
    <name type="common">Bark spider</name>
    <name type="synonym">Caerostris bankana</name>
    <dbReference type="NCBI Taxonomy" id="172846"/>
    <lineage>
        <taxon>Eukaryota</taxon>
        <taxon>Metazoa</taxon>
        <taxon>Ecdysozoa</taxon>
        <taxon>Arthropoda</taxon>
        <taxon>Chelicerata</taxon>
        <taxon>Arachnida</taxon>
        <taxon>Araneae</taxon>
        <taxon>Araneomorphae</taxon>
        <taxon>Entelegynae</taxon>
        <taxon>Araneoidea</taxon>
        <taxon>Araneidae</taxon>
        <taxon>Caerostris</taxon>
    </lineage>
</organism>
<evidence type="ECO:0000313" key="3">
    <source>
        <dbReference type="Proteomes" id="UP001054945"/>
    </source>
</evidence>